<organism evidence="2 3">
    <name type="scientific">Flavonifractor plautii 1_3_50AFAA</name>
    <dbReference type="NCBI Taxonomy" id="742738"/>
    <lineage>
        <taxon>Bacteria</taxon>
        <taxon>Bacillati</taxon>
        <taxon>Bacillota</taxon>
        <taxon>Clostridia</taxon>
        <taxon>Eubacteriales</taxon>
        <taxon>Oscillospiraceae</taxon>
        <taxon>Flavonifractor</taxon>
    </lineage>
</organism>
<keyword evidence="1" id="KW-1133">Transmembrane helix</keyword>
<protein>
    <recommendedName>
        <fullName evidence="4">ABC-2 type transporter domain-containing protein</fullName>
    </recommendedName>
</protein>
<gene>
    <name evidence="2" type="ORF">HMPREF9460_00652</name>
</gene>
<keyword evidence="3" id="KW-1185">Reference proteome</keyword>
<dbReference type="HOGENOM" id="CLU_086622_2_1_9"/>
<evidence type="ECO:0000313" key="2">
    <source>
        <dbReference type="EMBL" id="KGF56868.1"/>
    </source>
</evidence>
<dbReference type="Proteomes" id="UP000029585">
    <property type="component" value="Unassembled WGS sequence"/>
</dbReference>
<sequence>MVLRCLRAELMKCRRAPVWLAFLVLPLFPAVLGTFNYLGNLEVLDAGWYSLWTQHTLFASMFFLPAQFGVFCAWQWRLEHADHNWNAALTAPVPVRALYLGKLLLDVGVSALAMALIGLLFLLSGRLAGISAPLPPELPGWLAFGALGCTAVCAVQLYLSLAIRAFAPPVAIALVGGIFGLLLTSQGLGSAFPYSLLCLGMRANNPQMALPLPSFLAGCGFYLLLFSLLAVRRLSRRDAVTG</sequence>
<feature type="transmembrane region" description="Helical" evidence="1">
    <location>
        <begin position="170"/>
        <end position="192"/>
    </location>
</feature>
<keyword evidence="1" id="KW-0812">Transmembrane</keyword>
<feature type="transmembrane region" description="Helical" evidence="1">
    <location>
        <begin position="57"/>
        <end position="76"/>
    </location>
</feature>
<dbReference type="Pfam" id="PF12730">
    <property type="entry name" value="ABC2_membrane_4"/>
    <property type="match status" value="1"/>
</dbReference>
<evidence type="ECO:0008006" key="4">
    <source>
        <dbReference type="Google" id="ProtNLM"/>
    </source>
</evidence>
<keyword evidence="1" id="KW-0472">Membrane</keyword>
<accession>A0A096BBX0</accession>
<proteinExistence type="predicted"/>
<dbReference type="EMBL" id="ADLO01000025">
    <property type="protein sequence ID" value="KGF56868.1"/>
    <property type="molecule type" value="Genomic_DNA"/>
</dbReference>
<feature type="transmembrane region" description="Helical" evidence="1">
    <location>
        <begin position="141"/>
        <end position="163"/>
    </location>
</feature>
<dbReference type="CDD" id="cd21809">
    <property type="entry name" value="ABC-2_lan_permease-like"/>
    <property type="match status" value="1"/>
</dbReference>
<dbReference type="eggNOG" id="COG4200">
    <property type="taxonomic scope" value="Bacteria"/>
</dbReference>
<dbReference type="PATRIC" id="fig|742738.3.peg.681"/>
<feature type="transmembrane region" description="Helical" evidence="1">
    <location>
        <begin position="212"/>
        <end position="231"/>
    </location>
</feature>
<dbReference type="RefSeq" id="WP_044938906.1">
    <property type="nucleotide sequence ID" value="NZ_KN174161.1"/>
</dbReference>
<evidence type="ECO:0000256" key="1">
    <source>
        <dbReference type="SAM" id="Phobius"/>
    </source>
</evidence>
<name>A0A096BBX0_FLAPL</name>
<dbReference type="AlphaFoldDB" id="A0A096BBX0"/>
<evidence type="ECO:0000313" key="3">
    <source>
        <dbReference type="Proteomes" id="UP000029585"/>
    </source>
</evidence>
<reference evidence="2 3" key="1">
    <citation type="submission" date="2011-08" db="EMBL/GenBank/DDBJ databases">
        <title>The Genome Sequence of Clostridium orbiscindens 1_3_50AFAA.</title>
        <authorList>
            <consortium name="The Broad Institute Genome Sequencing Platform"/>
            <person name="Earl A."/>
            <person name="Ward D."/>
            <person name="Feldgarden M."/>
            <person name="Gevers D."/>
            <person name="Daigneault M."/>
            <person name="Strauss J."/>
            <person name="Allen-Vercoe E."/>
            <person name="Young S.K."/>
            <person name="Zeng Q."/>
            <person name="Gargeya S."/>
            <person name="Fitzgerald M."/>
            <person name="Haas B."/>
            <person name="Abouelleil A."/>
            <person name="Alvarado L."/>
            <person name="Arachchi H.M."/>
            <person name="Berlin A."/>
            <person name="Brown A."/>
            <person name="Chapman S.B."/>
            <person name="Chen Z."/>
            <person name="Dunbar C."/>
            <person name="Freedman E."/>
            <person name="Gearin G."/>
            <person name="Gellesch M."/>
            <person name="Goldberg J."/>
            <person name="Griggs A."/>
            <person name="Gujja S."/>
            <person name="Heiman D."/>
            <person name="Howarth C."/>
            <person name="Larson L."/>
            <person name="Lui A."/>
            <person name="MacDonald P.J.P."/>
            <person name="Montmayeur A."/>
            <person name="Murphy C."/>
            <person name="Neiman D."/>
            <person name="Pearson M."/>
            <person name="Priest M."/>
            <person name="Roberts A."/>
            <person name="Saif S."/>
            <person name="Shea T."/>
            <person name="Shenoy N."/>
            <person name="Sisk P."/>
            <person name="Stolte C."/>
            <person name="Sykes S."/>
            <person name="Wortman J."/>
            <person name="Nusbaum C."/>
            <person name="Birren B."/>
        </authorList>
    </citation>
    <scope>NUCLEOTIDE SEQUENCE [LARGE SCALE GENOMIC DNA]</scope>
    <source>
        <strain evidence="2 3">1_3_50AFAA</strain>
    </source>
</reference>
<comment type="caution">
    <text evidence="2">The sequence shown here is derived from an EMBL/GenBank/DDBJ whole genome shotgun (WGS) entry which is preliminary data.</text>
</comment>
<feature type="transmembrane region" description="Helical" evidence="1">
    <location>
        <begin position="97"/>
        <end position="121"/>
    </location>
</feature>